<dbReference type="GO" id="GO:0006357">
    <property type="term" value="P:regulation of transcription by RNA polymerase II"/>
    <property type="evidence" value="ECO:0000318"/>
    <property type="project" value="GO_Central"/>
</dbReference>
<protein>
    <submittedName>
        <fullName evidence="8">Transcription factor RSL2-like</fullName>
    </submittedName>
</protein>
<reference evidence="8" key="1">
    <citation type="submission" date="2025-08" db="UniProtKB">
        <authorList>
            <consortium name="RefSeq"/>
        </authorList>
    </citation>
    <scope>IDENTIFICATION</scope>
    <source>
        <tissue evidence="8">Leaves</tissue>
    </source>
</reference>
<dbReference type="AlphaFoldDB" id="A0A2I4HS81"/>
<keyword evidence="3" id="KW-0238">DNA-binding</keyword>
<feature type="compositionally biased region" description="Polar residues" evidence="6">
    <location>
        <begin position="270"/>
        <end position="281"/>
    </location>
</feature>
<evidence type="ECO:0000256" key="1">
    <source>
        <dbReference type="ARBA" id="ARBA00004123"/>
    </source>
</evidence>
<evidence type="ECO:0000256" key="5">
    <source>
        <dbReference type="ARBA" id="ARBA00023242"/>
    </source>
</evidence>
<evidence type="ECO:0000256" key="3">
    <source>
        <dbReference type="ARBA" id="ARBA00023125"/>
    </source>
</evidence>
<dbReference type="Gene3D" id="4.10.280.10">
    <property type="entry name" value="Helix-loop-helix DNA-binding domain"/>
    <property type="match status" value="1"/>
</dbReference>
<gene>
    <name evidence="8" type="primary">LOC109020939</name>
</gene>
<dbReference type="KEGG" id="jre:109020939"/>
<dbReference type="FunFam" id="4.10.280.10:FF:000022">
    <property type="entry name" value="Basic helix-loop-helix transcription factor"/>
    <property type="match status" value="1"/>
</dbReference>
<organism evidence="7 8">
    <name type="scientific">Juglans regia</name>
    <name type="common">English walnut</name>
    <dbReference type="NCBI Taxonomy" id="51240"/>
    <lineage>
        <taxon>Eukaryota</taxon>
        <taxon>Viridiplantae</taxon>
        <taxon>Streptophyta</taxon>
        <taxon>Embryophyta</taxon>
        <taxon>Tracheophyta</taxon>
        <taxon>Spermatophyta</taxon>
        <taxon>Magnoliopsida</taxon>
        <taxon>eudicotyledons</taxon>
        <taxon>Gunneridae</taxon>
        <taxon>Pentapetalae</taxon>
        <taxon>rosids</taxon>
        <taxon>fabids</taxon>
        <taxon>Fagales</taxon>
        <taxon>Juglandaceae</taxon>
        <taxon>Juglans</taxon>
    </lineage>
</organism>
<keyword evidence="5" id="KW-0539">Nucleus</keyword>
<evidence type="ECO:0000256" key="6">
    <source>
        <dbReference type="SAM" id="MobiDB-lite"/>
    </source>
</evidence>
<accession>A0A2I4HS81</accession>
<name>A0A2I4HS81_JUGRE</name>
<dbReference type="InterPro" id="IPR045843">
    <property type="entry name" value="IND-like"/>
</dbReference>
<dbReference type="InterPro" id="IPR036638">
    <property type="entry name" value="HLH_DNA-bd_sf"/>
</dbReference>
<dbReference type="GO" id="GO:0000978">
    <property type="term" value="F:RNA polymerase II cis-regulatory region sequence-specific DNA binding"/>
    <property type="evidence" value="ECO:0000318"/>
    <property type="project" value="GO_Central"/>
</dbReference>
<dbReference type="PANTHER" id="PTHR16223:SF338">
    <property type="entry name" value="TRANSCRIPTION FACTOR RSL2"/>
    <property type="match status" value="1"/>
</dbReference>
<dbReference type="STRING" id="51240.A0A2I4HS81"/>
<dbReference type="PANTHER" id="PTHR16223">
    <property type="entry name" value="TRANSCRIPTION FACTOR BHLH83-RELATED"/>
    <property type="match status" value="1"/>
</dbReference>
<keyword evidence="4" id="KW-0804">Transcription</keyword>
<feature type="compositionally biased region" description="Basic and acidic residues" evidence="6">
    <location>
        <begin position="188"/>
        <end position="207"/>
    </location>
</feature>
<dbReference type="Proteomes" id="UP000235220">
    <property type="component" value="Chromosome 8"/>
</dbReference>
<dbReference type="GO" id="GO:0046983">
    <property type="term" value="F:protein dimerization activity"/>
    <property type="evidence" value="ECO:0007669"/>
    <property type="project" value="InterPro"/>
</dbReference>
<feature type="compositionally biased region" description="Basic and acidic residues" evidence="6">
    <location>
        <begin position="222"/>
        <end position="236"/>
    </location>
</feature>
<sequence length="388" mass="42978">MEPIGAFPDGESWDYFSKMFSTDQELDFTPQFLGQYCSFLLEHDEDLNARAPSSFCPTSDSNTSMTGSVSDSLHYTLESDLNPNLHFFSQESSTNGKSCSSSNFFIATDSSHENYVSTDANHFPVANDMFFNICMMDEKNIGSFVPVFPGAGMGETVGINDYEDISLTGTDKLDDGSPAEVAVSGKELPPKRKFDTQESHRKAEEKTNSQSSYQNARKKPRVSRDVQKSKKNEQSKKKQKLSNSSHEEESNAGRDGQSSTSYNSEDDASQETNAGATSDSKASAPLNMSGGKTRASRGSATDPQSLYARKRRERINERLRVLQNLVPNGTKVDISTMLEEAVNYVKFLQLQIKLLSSDDLWMFAPIAYNGMDIGLNYQKISPPDDLCL</sequence>
<dbReference type="GO" id="GO:0000981">
    <property type="term" value="F:DNA-binding transcription factor activity, RNA polymerase II-specific"/>
    <property type="evidence" value="ECO:0000318"/>
    <property type="project" value="GO_Central"/>
</dbReference>
<keyword evidence="7" id="KW-1185">Reference proteome</keyword>
<dbReference type="GeneID" id="109020939"/>
<dbReference type="SMART" id="SM00353">
    <property type="entry name" value="HLH"/>
    <property type="match status" value="1"/>
</dbReference>
<proteinExistence type="predicted"/>
<dbReference type="RefSeq" id="XP_018859013.2">
    <property type="nucleotide sequence ID" value="XM_019003468.2"/>
</dbReference>
<dbReference type="CDD" id="cd11454">
    <property type="entry name" value="bHLH_AtIND_like"/>
    <property type="match status" value="1"/>
</dbReference>
<dbReference type="GO" id="GO:0048766">
    <property type="term" value="P:root hair initiation"/>
    <property type="evidence" value="ECO:0007669"/>
    <property type="project" value="UniProtKB-ARBA"/>
</dbReference>
<comment type="subcellular location">
    <subcellularLocation>
        <location evidence="1">Nucleus</location>
    </subcellularLocation>
</comment>
<dbReference type="Pfam" id="PF00010">
    <property type="entry name" value="HLH"/>
    <property type="match status" value="1"/>
</dbReference>
<dbReference type="GO" id="GO:0005634">
    <property type="term" value="C:nucleus"/>
    <property type="evidence" value="ECO:0000318"/>
    <property type="project" value="GO_Central"/>
</dbReference>
<evidence type="ECO:0000313" key="7">
    <source>
        <dbReference type="Proteomes" id="UP000235220"/>
    </source>
</evidence>
<dbReference type="Gramene" id="Jr08_06650_p1">
    <property type="protein sequence ID" value="cds.Jr08_06650_p1"/>
    <property type="gene ID" value="Jr08_06650"/>
</dbReference>
<dbReference type="PROSITE" id="PS50888">
    <property type="entry name" value="BHLH"/>
    <property type="match status" value="1"/>
</dbReference>
<evidence type="ECO:0000256" key="2">
    <source>
        <dbReference type="ARBA" id="ARBA00023015"/>
    </source>
</evidence>
<keyword evidence="2" id="KW-0805">Transcription regulation</keyword>
<feature type="region of interest" description="Disordered" evidence="6">
    <location>
        <begin position="169"/>
        <end position="311"/>
    </location>
</feature>
<dbReference type="SUPFAM" id="SSF47459">
    <property type="entry name" value="HLH, helix-loop-helix DNA-binding domain"/>
    <property type="match status" value="1"/>
</dbReference>
<evidence type="ECO:0000256" key="4">
    <source>
        <dbReference type="ARBA" id="ARBA00023163"/>
    </source>
</evidence>
<dbReference type="OrthoDB" id="651283at2759"/>
<dbReference type="InterPro" id="IPR011598">
    <property type="entry name" value="bHLH_dom"/>
</dbReference>
<evidence type="ECO:0000313" key="8">
    <source>
        <dbReference type="RefSeq" id="XP_018859013.2"/>
    </source>
</evidence>